<feature type="region of interest" description="Disordered" evidence="1">
    <location>
        <begin position="1"/>
        <end position="24"/>
    </location>
</feature>
<proteinExistence type="predicted"/>
<dbReference type="Proteomes" id="UP000467252">
    <property type="component" value="Chromosome"/>
</dbReference>
<evidence type="ECO:0000313" key="4">
    <source>
        <dbReference type="Proteomes" id="UP000467252"/>
    </source>
</evidence>
<dbReference type="AlphaFoldDB" id="A0A7I7USF6"/>
<protein>
    <submittedName>
        <fullName evidence="3">Uncharacterized protein</fullName>
    </submittedName>
</protein>
<keyword evidence="2" id="KW-1133">Transmembrane helix</keyword>
<feature type="transmembrane region" description="Helical" evidence="2">
    <location>
        <begin position="88"/>
        <end position="108"/>
    </location>
</feature>
<reference evidence="3 4" key="1">
    <citation type="journal article" date="2019" name="Emerg. Microbes Infect.">
        <title>Comprehensive subspecies identification of 175 nontuberculous mycobacteria species based on 7547 genomic profiles.</title>
        <authorList>
            <person name="Matsumoto Y."/>
            <person name="Kinjo T."/>
            <person name="Motooka D."/>
            <person name="Nabeya D."/>
            <person name="Jung N."/>
            <person name="Uechi K."/>
            <person name="Horii T."/>
            <person name="Iida T."/>
            <person name="Fujita J."/>
            <person name="Nakamura S."/>
        </authorList>
    </citation>
    <scope>NUCLEOTIDE SEQUENCE [LARGE SCALE GENOMIC DNA]</scope>
    <source>
        <strain evidence="3 4">JCM 6370</strain>
    </source>
</reference>
<keyword evidence="2" id="KW-0812">Transmembrane</keyword>
<evidence type="ECO:0000256" key="1">
    <source>
        <dbReference type="SAM" id="MobiDB-lite"/>
    </source>
</evidence>
<evidence type="ECO:0000313" key="3">
    <source>
        <dbReference type="EMBL" id="BBY83539.1"/>
    </source>
</evidence>
<dbReference type="EMBL" id="AP022599">
    <property type="protein sequence ID" value="BBY83539.1"/>
    <property type="molecule type" value="Genomic_DNA"/>
</dbReference>
<keyword evidence="2" id="KW-0472">Membrane</keyword>
<organism evidence="3 4">
    <name type="scientific">Mycolicibacterium pulveris</name>
    <name type="common">Mycobacterium pulveris</name>
    <dbReference type="NCBI Taxonomy" id="36813"/>
    <lineage>
        <taxon>Bacteria</taxon>
        <taxon>Bacillati</taxon>
        <taxon>Actinomycetota</taxon>
        <taxon>Actinomycetes</taxon>
        <taxon>Mycobacteriales</taxon>
        <taxon>Mycobacteriaceae</taxon>
        <taxon>Mycolicibacterium</taxon>
    </lineage>
</organism>
<accession>A0A7I7USF6</accession>
<evidence type="ECO:0000256" key="2">
    <source>
        <dbReference type="SAM" id="Phobius"/>
    </source>
</evidence>
<keyword evidence="4" id="KW-1185">Reference proteome</keyword>
<gene>
    <name evidence="3" type="ORF">MPUL_46970</name>
</gene>
<sequence>MPVTCTDRTRSRAVATSPGAREDGDMKLQNADEVLRRLEGDPAAARVYGEPHETADGTTVIPVAKPVGVFVIKDGRATWKPAVDTTRIAMLGILVGLASAVFAGVAMVRRPPWPDLYGDIAQLRSS</sequence>
<name>A0A7I7USF6_MYCPV</name>